<dbReference type="RefSeq" id="WP_188315497.1">
    <property type="nucleotide sequence ID" value="NZ_JABTCG010000007.1"/>
</dbReference>
<keyword evidence="1" id="KW-0597">Phosphoprotein</keyword>
<protein>
    <submittedName>
        <fullName evidence="3">Response regulator</fullName>
    </submittedName>
</protein>
<dbReference type="InterPro" id="IPR001789">
    <property type="entry name" value="Sig_transdc_resp-reg_receiver"/>
</dbReference>
<comment type="caution">
    <text evidence="3">The sequence shown here is derived from an EMBL/GenBank/DDBJ whole genome shotgun (WGS) entry which is preliminary data.</text>
</comment>
<accession>A0ABR7VIK0</accession>
<evidence type="ECO:0000313" key="3">
    <source>
        <dbReference type="EMBL" id="MBD0852372.1"/>
    </source>
</evidence>
<gene>
    <name evidence="3" type="ORF">HPE63_16945</name>
</gene>
<feature type="modified residue" description="4-aspartylphosphate" evidence="1">
    <location>
        <position position="63"/>
    </location>
</feature>
<dbReference type="Proteomes" id="UP000598350">
    <property type="component" value="Unassembled WGS sequence"/>
</dbReference>
<organism evidence="3 4">
    <name type="scientific">Maribacter arenosus</name>
    <dbReference type="NCBI Taxonomy" id="1854708"/>
    <lineage>
        <taxon>Bacteria</taxon>
        <taxon>Pseudomonadati</taxon>
        <taxon>Bacteroidota</taxon>
        <taxon>Flavobacteriia</taxon>
        <taxon>Flavobacteriales</taxon>
        <taxon>Flavobacteriaceae</taxon>
        <taxon>Maribacter</taxon>
    </lineage>
</organism>
<dbReference type="PANTHER" id="PTHR44520">
    <property type="entry name" value="RESPONSE REGULATOR RCP1-RELATED"/>
    <property type="match status" value="1"/>
</dbReference>
<reference evidence="3 4" key="1">
    <citation type="submission" date="2020-05" db="EMBL/GenBank/DDBJ databases">
        <title>The draft genome sequence of Maribacter arenosus CAU 1321.</title>
        <authorList>
            <person name="Mu L."/>
        </authorList>
    </citation>
    <scope>NUCLEOTIDE SEQUENCE [LARGE SCALE GENOMIC DNA]</scope>
    <source>
        <strain evidence="3 4">CAU 1321</strain>
    </source>
</reference>
<dbReference type="PROSITE" id="PS50110">
    <property type="entry name" value="RESPONSE_REGULATORY"/>
    <property type="match status" value="1"/>
</dbReference>
<sequence length="135" mass="15571">MKKINSIYIVDDDPITVFGIRKMLDMAIEFNSISTYGNGKLAIDGIKKTLDTNKSVPEVIFLDLNMPIMDGWQFLAEFIELPISNKILINIVTSSIDPADYENWEFYKHKTHHLIRFNNKPITRAEIIEITKPVE</sequence>
<evidence type="ECO:0000313" key="4">
    <source>
        <dbReference type="Proteomes" id="UP000598350"/>
    </source>
</evidence>
<dbReference type="Gene3D" id="3.40.50.2300">
    <property type="match status" value="1"/>
</dbReference>
<dbReference type="SUPFAM" id="SSF52172">
    <property type="entry name" value="CheY-like"/>
    <property type="match status" value="1"/>
</dbReference>
<evidence type="ECO:0000256" key="1">
    <source>
        <dbReference type="PROSITE-ProRule" id="PRU00169"/>
    </source>
</evidence>
<proteinExistence type="predicted"/>
<dbReference type="InterPro" id="IPR011006">
    <property type="entry name" value="CheY-like_superfamily"/>
</dbReference>
<name>A0ABR7VIK0_9FLAO</name>
<dbReference type="Pfam" id="PF00072">
    <property type="entry name" value="Response_reg"/>
    <property type="match status" value="1"/>
</dbReference>
<dbReference type="InterPro" id="IPR052893">
    <property type="entry name" value="TCS_response_regulator"/>
</dbReference>
<dbReference type="EMBL" id="JABTCG010000007">
    <property type="protein sequence ID" value="MBD0852372.1"/>
    <property type="molecule type" value="Genomic_DNA"/>
</dbReference>
<evidence type="ECO:0000259" key="2">
    <source>
        <dbReference type="PROSITE" id="PS50110"/>
    </source>
</evidence>
<dbReference type="PANTHER" id="PTHR44520:SF2">
    <property type="entry name" value="RESPONSE REGULATOR RCP1"/>
    <property type="match status" value="1"/>
</dbReference>
<feature type="domain" description="Response regulatory" evidence="2">
    <location>
        <begin position="6"/>
        <end position="135"/>
    </location>
</feature>
<keyword evidence="4" id="KW-1185">Reference proteome</keyword>